<dbReference type="PANTHER" id="PTHR35175">
    <property type="entry name" value="DUF1289 DOMAIN-CONTAINING PROTEIN"/>
    <property type="match status" value="1"/>
</dbReference>
<dbReference type="EMBL" id="JACYFG010000051">
    <property type="protein sequence ID" value="MBD5782035.1"/>
    <property type="molecule type" value="Genomic_DNA"/>
</dbReference>
<gene>
    <name evidence="1" type="ORF">IEN85_21225</name>
</gene>
<dbReference type="Pfam" id="PF06945">
    <property type="entry name" value="DUF1289"/>
    <property type="match status" value="1"/>
</dbReference>
<dbReference type="PANTHER" id="PTHR35175:SF2">
    <property type="entry name" value="DUF1289 DOMAIN-CONTAINING PROTEIN"/>
    <property type="match status" value="1"/>
</dbReference>
<dbReference type="AlphaFoldDB" id="A0A927FCV8"/>
<organism evidence="1 2">
    <name type="scientific">Pelagicoccus enzymogenes</name>
    <dbReference type="NCBI Taxonomy" id="2773457"/>
    <lineage>
        <taxon>Bacteria</taxon>
        <taxon>Pseudomonadati</taxon>
        <taxon>Verrucomicrobiota</taxon>
        <taxon>Opitutia</taxon>
        <taxon>Puniceicoccales</taxon>
        <taxon>Pelagicoccaceae</taxon>
        <taxon>Pelagicoccus</taxon>
    </lineage>
</organism>
<accession>A0A927FCV8</accession>
<evidence type="ECO:0000313" key="1">
    <source>
        <dbReference type="EMBL" id="MBD5782035.1"/>
    </source>
</evidence>
<protein>
    <submittedName>
        <fullName evidence="1">DUF1289 domain-containing protein</fullName>
    </submittedName>
</protein>
<dbReference type="Proteomes" id="UP000622317">
    <property type="component" value="Unassembled WGS sequence"/>
</dbReference>
<name>A0A927FCV8_9BACT</name>
<sequence>MPSNPTPSRPPNPSPCRKRCELDQRGVCRGCGRTLHEISLWSRAPESLRATIAQAARHRLAKAP</sequence>
<dbReference type="InterPro" id="IPR010710">
    <property type="entry name" value="DUF1289"/>
</dbReference>
<comment type="caution">
    <text evidence="1">The sequence shown here is derived from an EMBL/GenBank/DDBJ whole genome shotgun (WGS) entry which is preliminary data.</text>
</comment>
<keyword evidence="2" id="KW-1185">Reference proteome</keyword>
<dbReference type="RefSeq" id="WP_191619104.1">
    <property type="nucleotide sequence ID" value="NZ_JACYFG010000051.1"/>
</dbReference>
<reference evidence="1" key="1">
    <citation type="submission" date="2020-09" db="EMBL/GenBank/DDBJ databases">
        <title>Pelagicoccus enzymogenes sp. nov. with an EPS production, isolated from marine sediment.</title>
        <authorList>
            <person name="Feng X."/>
        </authorList>
    </citation>
    <scope>NUCLEOTIDE SEQUENCE</scope>
    <source>
        <strain evidence="1">NFK12</strain>
    </source>
</reference>
<evidence type="ECO:0000313" key="2">
    <source>
        <dbReference type="Proteomes" id="UP000622317"/>
    </source>
</evidence>
<proteinExistence type="predicted"/>